<reference evidence="2" key="1">
    <citation type="submission" date="2020-11" db="EMBL/GenBank/DDBJ databases">
        <authorList>
            <person name="Tran Van P."/>
        </authorList>
    </citation>
    <scope>NUCLEOTIDE SEQUENCE</scope>
</reference>
<dbReference type="EMBL" id="OE843546">
    <property type="protein sequence ID" value="CAD7603402.1"/>
    <property type="molecule type" value="Genomic_DNA"/>
</dbReference>
<evidence type="ECO:0000259" key="1">
    <source>
        <dbReference type="SMART" id="SM01220"/>
    </source>
</evidence>
<dbReference type="InterPro" id="IPR056742">
    <property type="entry name" value="BLTP1_C"/>
</dbReference>
<dbReference type="SMART" id="SM01220">
    <property type="entry name" value="FSA_C"/>
    <property type="match status" value="1"/>
</dbReference>
<proteinExistence type="predicted"/>
<dbReference type="PANTHER" id="PTHR31640:SF1">
    <property type="entry name" value="BRIDGE-LIKE LIPID TRANSFER PROTEIN FAMILY MEMBER 1"/>
    <property type="match status" value="1"/>
</dbReference>
<sequence>MGWTLWGSDFNRRLVMVGKAVGSGPLGPDFWRSGPAGLGLSVRAVSRFGAPVLTWAVSGLIRIILPFGVGGWSFLGNDLETAMGLDVLGCCAGPASCKRTSTYRYPSKGSEGKSAKLCYRWSEPMTIAKLLTPVTVQLVDRVTGLATHHAPLTNALVVLSSTAEDGDIEVGPSGNVLRAHSPENDRRNKDFVINSSTATDEDRKRKAFDPAEMFTKDWRNYHCKTWHLEPTVRLLSWAGKSIEPYGVDYILQKLGFSHARTTIPKWMQRGFMDPLDKVLAVLMFRMITVVREESSGEADYQANK</sequence>
<gene>
    <name evidence="2" type="ORF">TGEB3V08_LOCUS8760</name>
</gene>
<protein>
    <recommendedName>
        <fullName evidence="1">Bridge-like lipid transfer protein family member 1 C-terminal domain-containing protein</fullName>
    </recommendedName>
</protein>
<dbReference type="GO" id="GO:0098793">
    <property type="term" value="C:presynapse"/>
    <property type="evidence" value="ECO:0007669"/>
    <property type="project" value="GOC"/>
</dbReference>
<organism evidence="2">
    <name type="scientific">Timema genevievae</name>
    <name type="common">Walking stick</name>
    <dbReference type="NCBI Taxonomy" id="629358"/>
    <lineage>
        <taxon>Eukaryota</taxon>
        <taxon>Metazoa</taxon>
        <taxon>Ecdysozoa</taxon>
        <taxon>Arthropoda</taxon>
        <taxon>Hexapoda</taxon>
        <taxon>Insecta</taxon>
        <taxon>Pterygota</taxon>
        <taxon>Neoptera</taxon>
        <taxon>Polyneoptera</taxon>
        <taxon>Phasmatodea</taxon>
        <taxon>Timematodea</taxon>
        <taxon>Timematoidea</taxon>
        <taxon>Timematidae</taxon>
        <taxon>Timema</taxon>
    </lineage>
</organism>
<accession>A0A7R9K4E9</accession>
<dbReference type="Pfam" id="PF25040">
    <property type="entry name" value="BLTP1_C"/>
    <property type="match status" value="1"/>
</dbReference>
<dbReference type="GO" id="GO:0048488">
    <property type="term" value="P:synaptic vesicle endocytosis"/>
    <property type="evidence" value="ECO:0007669"/>
    <property type="project" value="TreeGrafter"/>
</dbReference>
<evidence type="ECO:0000313" key="2">
    <source>
        <dbReference type="EMBL" id="CAD7603402.1"/>
    </source>
</evidence>
<dbReference type="InterPro" id="IPR033616">
    <property type="entry name" value="BLTP1"/>
</dbReference>
<dbReference type="PANTHER" id="PTHR31640">
    <property type="entry name" value="TRANSMEMBRANE PROTEIN KIAA1109"/>
    <property type="match status" value="1"/>
</dbReference>
<dbReference type="AlphaFoldDB" id="A0A7R9K4E9"/>
<feature type="domain" description="Bridge-like lipid transfer protein family member 1 C-terminal" evidence="1">
    <location>
        <begin position="1"/>
        <end position="289"/>
    </location>
</feature>
<name>A0A7R9K4E9_TIMGE</name>